<keyword evidence="4" id="KW-1185">Reference proteome</keyword>
<organism evidence="3 4">
    <name type="scientific">Sphingomonas telluris</name>
    <dbReference type="NCBI Taxonomy" id="2907998"/>
    <lineage>
        <taxon>Bacteria</taxon>
        <taxon>Pseudomonadati</taxon>
        <taxon>Pseudomonadota</taxon>
        <taxon>Alphaproteobacteria</taxon>
        <taxon>Sphingomonadales</taxon>
        <taxon>Sphingomonadaceae</taxon>
        <taxon>Sphingomonas</taxon>
    </lineage>
</organism>
<evidence type="ECO:0000259" key="2">
    <source>
        <dbReference type="Pfam" id="PF07589"/>
    </source>
</evidence>
<dbReference type="EMBL" id="JAKZHW010000002">
    <property type="protein sequence ID" value="MCH8617463.1"/>
    <property type="molecule type" value="Genomic_DNA"/>
</dbReference>
<gene>
    <name evidence="3" type="ORF">LZ016_15300</name>
</gene>
<dbReference type="RefSeq" id="WP_241448336.1">
    <property type="nucleotide sequence ID" value="NZ_JAKZHW010000002.1"/>
</dbReference>
<proteinExistence type="predicted"/>
<accession>A0ABS9VRM7</accession>
<dbReference type="NCBIfam" id="TIGR02595">
    <property type="entry name" value="PEP_CTERM"/>
    <property type="match status" value="1"/>
</dbReference>
<comment type="caution">
    <text evidence="3">The sequence shown here is derived from an EMBL/GenBank/DDBJ whole genome shotgun (WGS) entry which is preliminary data.</text>
</comment>
<evidence type="ECO:0000313" key="3">
    <source>
        <dbReference type="EMBL" id="MCH8617463.1"/>
    </source>
</evidence>
<dbReference type="InterPro" id="IPR013424">
    <property type="entry name" value="Ice-binding_C"/>
</dbReference>
<sequence>MRNLVRTVVAGILLGTGLPANADVLPFTGSVTGLSALVGADATCAPLQFRSVIDPSTTNGTSSLGDFTYGTSTCLSLGGGASFGTFIIDFGNDAFNGTFDGGSTPTDTVGISNTAWLFTILGGTGRFEGASGTFNGSGIADARTRPTHVSIDFIGNVNAPAVPEPTTWSLMLLGFGATGLAVRRQRKRLRQQFA</sequence>
<feature type="signal peptide" evidence="1">
    <location>
        <begin position="1"/>
        <end position="22"/>
    </location>
</feature>
<name>A0ABS9VRM7_9SPHN</name>
<protein>
    <submittedName>
        <fullName evidence="3">PEPxxWA-CTERM sorting domain-containing protein</fullName>
    </submittedName>
</protein>
<keyword evidence="1" id="KW-0732">Signal</keyword>
<dbReference type="NCBIfam" id="NF035944">
    <property type="entry name" value="PEPxxWA-CTERM"/>
    <property type="match status" value="1"/>
</dbReference>
<dbReference type="Pfam" id="PF07589">
    <property type="entry name" value="PEP-CTERM"/>
    <property type="match status" value="1"/>
</dbReference>
<dbReference type="Proteomes" id="UP001203058">
    <property type="component" value="Unassembled WGS sequence"/>
</dbReference>
<feature type="domain" description="Ice-binding protein C-terminal" evidence="2">
    <location>
        <begin position="161"/>
        <end position="184"/>
    </location>
</feature>
<feature type="chain" id="PRO_5045994988" evidence="1">
    <location>
        <begin position="23"/>
        <end position="194"/>
    </location>
</feature>
<evidence type="ECO:0000256" key="1">
    <source>
        <dbReference type="SAM" id="SignalP"/>
    </source>
</evidence>
<reference evidence="3 4" key="1">
    <citation type="submission" date="2022-03" db="EMBL/GenBank/DDBJ databases">
        <authorList>
            <person name="Jo J.-H."/>
            <person name="Im W.-T."/>
        </authorList>
    </citation>
    <scope>NUCLEOTIDE SEQUENCE [LARGE SCALE GENOMIC DNA]</scope>
    <source>
        <strain evidence="3 4">SM33</strain>
    </source>
</reference>
<evidence type="ECO:0000313" key="4">
    <source>
        <dbReference type="Proteomes" id="UP001203058"/>
    </source>
</evidence>